<dbReference type="InterPro" id="IPR001810">
    <property type="entry name" value="F-box_dom"/>
</dbReference>
<feature type="domain" description="F-box" evidence="2">
    <location>
        <begin position="243"/>
        <end position="292"/>
    </location>
</feature>
<dbReference type="EMBL" id="JARKIF010000048">
    <property type="protein sequence ID" value="KAJ7607694.1"/>
    <property type="molecule type" value="Genomic_DNA"/>
</dbReference>
<reference evidence="3" key="1">
    <citation type="submission" date="2023-03" db="EMBL/GenBank/DDBJ databases">
        <title>Massive genome expansion in bonnet fungi (Mycena s.s.) driven by repeated elements and novel gene families across ecological guilds.</title>
        <authorList>
            <consortium name="Lawrence Berkeley National Laboratory"/>
            <person name="Harder C.B."/>
            <person name="Miyauchi S."/>
            <person name="Viragh M."/>
            <person name="Kuo A."/>
            <person name="Thoen E."/>
            <person name="Andreopoulos B."/>
            <person name="Lu D."/>
            <person name="Skrede I."/>
            <person name="Drula E."/>
            <person name="Henrissat B."/>
            <person name="Morin E."/>
            <person name="Kohler A."/>
            <person name="Barry K."/>
            <person name="LaButti K."/>
            <person name="Morin E."/>
            <person name="Salamov A."/>
            <person name="Lipzen A."/>
            <person name="Mereny Z."/>
            <person name="Hegedus B."/>
            <person name="Baldrian P."/>
            <person name="Stursova M."/>
            <person name="Weitz H."/>
            <person name="Taylor A."/>
            <person name="Grigoriev I.V."/>
            <person name="Nagy L.G."/>
            <person name="Martin F."/>
            <person name="Kauserud H."/>
        </authorList>
    </citation>
    <scope>NUCLEOTIDE SEQUENCE</scope>
    <source>
        <strain evidence="3">9284</strain>
    </source>
</reference>
<evidence type="ECO:0000313" key="4">
    <source>
        <dbReference type="Proteomes" id="UP001221142"/>
    </source>
</evidence>
<evidence type="ECO:0000259" key="2">
    <source>
        <dbReference type="PROSITE" id="PS50181"/>
    </source>
</evidence>
<gene>
    <name evidence="3" type="ORF">FB45DRAFT_1131007</name>
</gene>
<organism evidence="3 4">
    <name type="scientific">Roridomyces roridus</name>
    <dbReference type="NCBI Taxonomy" id="1738132"/>
    <lineage>
        <taxon>Eukaryota</taxon>
        <taxon>Fungi</taxon>
        <taxon>Dikarya</taxon>
        <taxon>Basidiomycota</taxon>
        <taxon>Agaricomycotina</taxon>
        <taxon>Agaricomycetes</taxon>
        <taxon>Agaricomycetidae</taxon>
        <taxon>Agaricales</taxon>
        <taxon>Marasmiineae</taxon>
        <taxon>Mycenaceae</taxon>
        <taxon>Roridomyces</taxon>
    </lineage>
</organism>
<accession>A0AAD7B215</accession>
<dbReference type="SUPFAM" id="SSF81383">
    <property type="entry name" value="F-box domain"/>
    <property type="match status" value="1"/>
</dbReference>
<dbReference type="PROSITE" id="PS50181">
    <property type="entry name" value="FBOX"/>
    <property type="match status" value="1"/>
</dbReference>
<proteinExistence type="predicted"/>
<dbReference type="Proteomes" id="UP001221142">
    <property type="component" value="Unassembled WGS sequence"/>
</dbReference>
<dbReference type="SMART" id="SM00256">
    <property type="entry name" value="FBOX"/>
    <property type="match status" value="1"/>
</dbReference>
<evidence type="ECO:0000313" key="3">
    <source>
        <dbReference type="EMBL" id="KAJ7607694.1"/>
    </source>
</evidence>
<comment type="caution">
    <text evidence="3">The sequence shown here is derived from an EMBL/GenBank/DDBJ whole genome shotgun (WGS) entry which is preliminary data.</text>
</comment>
<name>A0AAD7B215_9AGAR</name>
<evidence type="ECO:0000256" key="1">
    <source>
        <dbReference type="SAM" id="MobiDB-lite"/>
    </source>
</evidence>
<dbReference type="Gene3D" id="1.20.1280.50">
    <property type="match status" value="1"/>
</dbReference>
<dbReference type="AlphaFoldDB" id="A0AAD7B215"/>
<protein>
    <recommendedName>
        <fullName evidence="2">F-box domain-containing protein</fullName>
    </recommendedName>
</protein>
<keyword evidence="4" id="KW-1185">Reference proteome</keyword>
<feature type="region of interest" description="Disordered" evidence="1">
    <location>
        <begin position="330"/>
        <end position="359"/>
    </location>
</feature>
<sequence length="767" mass="86578">MCEVKHGDPAAWNGPIPMVNEVERRQDTDLHMRDGYGVRRSTNTVLGVFLGIGIFTNHQYIDKDEVDDLVPDFRRQHWRQGVRGGVDGWMRSMRLSALGRRARKRSRRVSAVEARGWQEHNGTRRASSTCPCFRVVPALPSSNRLSVDTSKGPRSSAINAVPAIVTRLASTCMHMPLSRTTTMSTKFGESAAAVALPFGAVGSFDFCNTGRPFPPRDYHILNYTTLETWKSLRLPKTREHQDLSMFPSMHLDILLQVLSHLHPLDLLHLSRTSREFRDLLHSPPGELLWRNSFGGDPGLPAPPESTAESYERIQPTSTLERRLLRECLDSPVPLGPYRRGNGRSSSTSTTSAMQASNRHKENTATNLLQHHRLGTSLPEYPPAHEIYTLIPKTRRTSGDAMVLRASSTPKFHPEEGKAVLKMYEDQQVQNDPVAFSEFVKSQRAVAAEIESAASNCAFWARHRVLDVVETRNHDCRKEIWKSVQKWLLKEGWEAIDIQAAAQKYERVRTTFAHDTHPNTPTLEAHTSIYRMCIQHAALNTLSEPIPGRDNEFYPPPHELTELPPLVALVQDPSRDELSPDDPRVMAFLTSSEARAFMDDWSVRTQAHLVSLLPTTTSTSESHLELLERATSVFRFPRRGFGIGWELARGHMHLFGDNGWRSRTPAQFSERGSATVQMLLDLLGVLESMSVTEMDSMGARFVCAGCPMAKHGRRALPWRECIEHDLKGKGGPAYAATKMTERLASRWRMLRTDICLDRETWNPEWSPN</sequence>
<dbReference type="InterPro" id="IPR036047">
    <property type="entry name" value="F-box-like_dom_sf"/>
</dbReference>
<dbReference type="Pfam" id="PF00646">
    <property type="entry name" value="F-box"/>
    <property type="match status" value="1"/>
</dbReference>